<proteinExistence type="predicted"/>
<protein>
    <submittedName>
        <fullName evidence="2">DNA-directed DNA polymerase</fullName>
    </submittedName>
</protein>
<dbReference type="WBParaSite" id="GPLIN_000294200">
    <property type="protein sequence ID" value="GPLIN_000294200"/>
    <property type="gene ID" value="GPLIN_000294200"/>
</dbReference>
<reference evidence="1" key="1">
    <citation type="submission" date="2014-05" db="EMBL/GenBank/DDBJ databases">
        <title>The genome and life-stage specific transcriptomes of Globodera pallida elucidate key aspects of plant parasitism by a cyst nematode.</title>
        <authorList>
            <person name="Cotton J.A."/>
            <person name="Lilley C.J."/>
            <person name="Jones L.M."/>
            <person name="Kikuchi T."/>
            <person name="Reid A.J."/>
            <person name="Thorpe P."/>
            <person name="Tsai I.J."/>
            <person name="Beasley H."/>
            <person name="Blok V."/>
            <person name="Cock P.J.A."/>
            <person name="Van den Akker S.E."/>
            <person name="Holroyd N."/>
            <person name="Hunt M."/>
            <person name="Mantelin S."/>
            <person name="Naghra H."/>
            <person name="Pain A."/>
            <person name="Palomares-Rius J.E."/>
            <person name="Zarowiecki M."/>
            <person name="Berriman M."/>
            <person name="Jones J.T."/>
            <person name="Urwin P.E."/>
        </authorList>
    </citation>
    <scope>NUCLEOTIDE SEQUENCE [LARGE SCALE GENOMIC DNA]</scope>
    <source>
        <strain evidence="1">Lindley</strain>
    </source>
</reference>
<dbReference type="Proteomes" id="UP000050741">
    <property type="component" value="Unassembled WGS sequence"/>
</dbReference>
<dbReference type="SUPFAM" id="SSF56672">
    <property type="entry name" value="DNA/RNA polymerases"/>
    <property type="match status" value="1"/>
</dbReference>
<dbReference type="AlphaFoldDB" id="A0A183BQQ6"/>
<dbReference type="Gene3D" id="3.90.1600.10">
    <property type="entry name" value="Palm domain of DNA polymerase"/>
    <property type="match status" value="1"/>
</dbReference>
<dbReference type="InterPro" id="IPR043502">
    <property type="entry name" value="DNA/RNA_pol_sf"/>
</dbReference>
<accession>A0A183BQQ6</accession>
<dbReference type="PANTHER" id="PTHR33568:SF3">
    <property type="entry name" value="DNA-DIRECTED DNA POLYMERASE"/>
    <property type="match status" value="1"/>
</dbReference>
<dbReference type="PANTHER" id="PTHR33568">
    <property type="entry name" value="DNA POLYMERASE"/>
    <property type="match status" value="1"/>
</dbReference>
<reference evidence="2" key="2">
    <citation type="submission" date="2016-06" db="UniProtKB">
        <authorList>
            <consortium name="WormBaseParasite"/>
        </authorList>
    </citation>
    <scope>IDENTIFICATION</scope>
</reference>
<keyword evidence="1" id="KW-1185">Reference proteome</keyword>
<organism evidence="1 2">
    <name type="scientific">Globodera pallida</name>
    <name type="common">Potato cyst nematode worm</name>
    <name type="synonym">Heterodera pallida</name>
    <dbReference type="NCBI Taxonomy" id="36090"/>
    <lineage>
        <taxon>Eukaryota</taxon>
        <taxon>Metazoa</taxon>
        <taxon>Ecdysozoa</taxon>
        <taxon>Nematoda</taxon>
        <taxon>Chromadorea</taxon>
        <taxon>Rhabditida</taxon>
        <taxon>Tylenchina</taxon>
        <taxon>Tylenchomorpha</taxon>
        <taxon>Tylenchoidea</taxon>
        <taxon>Heteroderidae</taxon>
        <taxon>Heteroderinae</taxon>
        <taxon>Globodera</taxon>
    </lineage>
</organism>
<sequence length="359" mass="40604">MLYSMVANPFPVGNPRVLTREVLLEPPTAPLPWTTPNRISRTVAGRALHLPAVCMVCRPQTTTPVSAQSRKKVVGDRLHPRELNKALELGYVVWDYGEWDDTLFRSYVNTFVGLKVQASGWPDGCVTEEQRQAYLDDFWQTEGIRLDPTKIAPSPGLRLIAKTLANSLWGKLAQRVGHTEVRYTRIPAEFHRLLEDPTLDKLDFVHVSPHMDRCVVRKRPEFAKAPPTNCLPVAIFVTSYARLHLYNYMEQVLALDGAELLYCDTDSIYYVNKMGGPCVPEGEALGQMKREHVDRRITEFVAGGPKNYGIRHTKRTDGTDERANLKIRSFRLSYAAQQLLNFDSMKELTLATSTTICSI</sequence>
<evidence type="ECO:0000313" key="1">
    <source>
        <dbReference type="Proteomes" id="UP000050741"/>
    </source>
</evidence>
<evidence type="ECO:0000313" key="2">
    <source>
        <dbReference type="WBParaSite" id="GPLIN_000294200"/>
    </source>
</evidence>
<name>A0A183BQQ6_GLOPA</name>
<dbReference type="InterPro" id="IPR023211">
    <property type="entry name" value="DNA_pol_palm_dom_sf"/>
</dbReference>